<sequence>MVHQASDETARLQVIGRDEKPQNVAPSSLLATSCTDTFPRFSLPSVTTYV</sequence>
<dbReference type="EMBL" id="WHUW01000014">
    <property type="protein sequence ID" value="KAF8439367.1"/>
    <property type="molecule type" value="Genomic_DNA"/>
</dbReference>
<reference evidence="2" key="2">
    <citation type="journal article" date="2020" name="Nat. Commun.">
        <title>Large-scale genome sequencing of mycorrhizal fungi provides insights into the early evolution of symbiotic traits.</title>
        <authorList>
            <person name="Miyauchi S."/>
            <person name="Kiss E."/>
            <person name="Kuo A."/>
            <person name="Drula E."/>
            <person name="Kohler A."/>
            <person name="Sanchez-Garcia M."/>
            <person name="Morin E."/>
            <person name="Andreopoulos B."/>
            <person name="Barry K.W."/>
            <person name="Bonito G."/>
            <person name="Buee M."/>
            <person name="Carver A."/>
            <person name="Chen C."/>
            <person name="Cichocki N."/>
            <person name="Clum A."/>
            <person name="Culley D."/>
            <person name="Crous P.W."/>
            <person name="Fauchery L."/>
            <person name="Girlanda M."/>
            <person name="Hayes R.D."/>
            <person name="Keri Z."/>
            <person name="LaButti K."/>
            <person name="Lipzen A."/>
            <person name="Lombard V."/>
            <person name="Magnuson J."/>
            <person name="Maillard F."/>
            <person name="Murat C."/>
            <person name="Nolan M."/>
            <person name="Ohm R.A."/>
            <person name="Pangilinan J."/>
            <person name="Pereira M.F."/>
            <person name="Perotto S."/>
            <person name="Peter M."/>
            <person name="Pfister S."/>
            <person name="Riley R."/>
            <person name="Sitrit Y."/>
            <person name="Stielow J.B."/>
            <person name="Szollosi G."/>
            <person name="Zifcakova L."/>
            <person name="Stursova M."/>
            <person name="Spatafora J.W."/>
            <person name="Tedersoo L."/>
            <person name="Vaario L.M."/>
            <person name="Yamada A."/>
            <person name="Yan M."/>
            <person name="Wang P."/>
            <person name="Xu J."/>
            <person name="Bruns T."/>
            <person name="Baldrian P."/>
            <person name="Vilgalys R."/>
            <person name="Dunand C."/>
            <person name="Henrissat B."/>
            <person name="Grigoriev I.V."/>
            <person name="Hibbett D."/>
            <person name="Nagy L.G."/>
            <person name="Martin F.M."/>
        </authorList>
    </citation>
    <scope>NUCLEOTIDE SEQUENCE</scope>
    <source>
        <strain evidence="2">BED1</strain>
    </source>
</reference>
<accession>A0AAD4BT78</accession>
<feature type="region of interest" description="Disordered" evidence="1">
    <location>
        <begin position="1"/>
        <end position="26"/>
    </location>
</feature>
<dbReference type="Proteomes" id="UP001194468">
    <property type="component" value="Unassembled WGS sequence"/>
</dbReference>
<feature type="compositionally biased region" description="Basic and acidic residues" evidence="1">
    <location>
        <begin position="1"/>
        <end position="21"/>
    </location>
</feature>
<organism evidence="2 3">
    <name type="scientific">Boletus edulis BED1</name>
    <dbReference type="NCBI Taxonomy" id="1328754"/>
    <lineage>
        <taxon>Eukaryota</taxon>
        <taxon>Fungi</taxon>
        <taxon>Dikarya</taxon>
        <taxon>Basidiomycota</taxon>
        <taxon>Agaricomycotina</taxon>
        <taxon>Agaricomycetes</taxon>
        <taxon>Agaricomycetidae</taxon>
        <taxon>Boletales</taxon>
        <taxon>Boletineae</taxon>
        <taxon>Boletaceae</taxon>
        <taxon>Boletoideae</taxon>
        <taxon>Boletus</taxon>
    </lineage>
</organism>
<keyword evidence="3" id="KW-1185">Reference proteome</keyword>
<comment type="caution">
    <text evidence="2">The sequence shown here is derived from an EMBL/GenBank/DDBJ whole genome shotgun (WGS) entry which is preliminary data.</text>
</comment>
<reference evidence="2" key="1">
    <citation type="submission" date="2019-10" db="EMBL/GenBank/DDBJ databases">
        <authorList>
            <consortium name="DOE Joint Genome Institute"/>
            <person name="Kuo A."/>
            <person name="Miyauchi S."/>
            <person name="Kiss E."/>
            <person name="Drula E."/>
            <person name="Kohler A."/>
            <person name="Sanchez-Garcia M."/>
            <person name="Andreopoulos B."/>
            <person name="Barry K.W."/>
            <person name="Bonito G."/>
            <person name="Buee M."/>
            <person name="Carver A."/>
            <person name="Chen C."/>
            <person name="Cichocki N."/>
            <person name="Clum A."/>
            <person name="Culley D."/>
            <person name="Crous P.W."/>
            <person name="Fauchery L."/>
            <person name="Girlanda M."/>
            <person name="Hayes R."/>
            <person name="Keri Z."/>
            <person name="LaButti K."/>
            <person name="Lipzen A."/>
            <person name="Lombard V."/>
            <person name="Magnuson J."/>
            <person name="Maillard F."/>
            <person name="Morin E."/>
            <person name="Murat C."/>
            <person name="Nolan M."/>
            <person name="Ohm R."/>
            <person name="Pangilinan J."/>
            <person name="Pereira M."/>
            <person name="Perotto S."/>
            <person name="Peter M."/>
            <person name="Riley R."/>
            <person name="Sitrit Y."/>
            <person name="Stielow B."/>
            <person name="Szollosi G."/>
            <person name="Zifcakova L."/>
            <person name="Stursova M."/>
            <person name="Spatafora J.W."/>
            <person name="Tedersoo L."/>
            <person name="Vaario L.-M."/>
            <person name="Yamada A."/>
            <person name="Yan M."/>
            <person name="Wang P."/>
            <person name="Xu J."/>
            <person name="Bruns T."/>
            <person name="Baldrian P."/>
            <person name="Vilgalys R."/>
            <person name="Henrissat B."/>
            <person name="Grigoriev I.V."/>
            <person name="Hibbett D."/>
            <person name="Nagy L.G."/>
            <person name="Martin F.M."/>
        </authorList>
    </citation>
    <scope>NUCLEOTIDE SEQUENCE</scope>
    <source>
        <strain evidence="2">BED1</strain>
    </source>
</reference>
<evidence type="ECO:0000256" key="1">
    <source>
        <dbReference type="SAM" id="MobiDB-lite"/>
    </source>
</evidence>
<evidence type="ECO:0000313" key="3">
    <source>
        <dbReference type="Proteomes" id="UP001194468"/>
    </source>
</evidence>
<dbReference type="AlphaFoldDB" id="A0AAD4BT78"/>
<name>A0AAD4BT78_BOLED</name>
<gene>
    <name evidence="2" type="ORF">L210DRAFT_3542024</name>
</gene>
<proteinExistence type="predicted"/>
<feature type="non-terminal residue" evidence="2">
    <location>
        <position position="1"/>
    </location>
</feature>
<protein>
    <submittedName>
        <fullName evidence="2">Uncharacterized protein</fullName>
    </submittedName>
</protein>
<evidence type="ECO:0000313" key="2">
    <source>
        <dbReference type="EMBL" id="KAF8439367.1"/>
    </source>
</evidence>